<feature type="transmembrane region" description="Helical" evidence="6">
    <location>
        <begin position="6"/>
        <end position="28"/>
    </location>
</feature>
<keyword evidence="8" id="KW-1185">Reference proteome</keyword>
<evidence type="ECO:0000256" key="1">
    <source>
        <dbReference type="ARBA" id="ARBA00004141"/>
    </source>
</evidence>
<comment type="caution">
    <text evidence="7">The sequence shown here is derived from an EMBL/GenBank/DDBJ whole genome shotgun (WGS) entry which is preliminary data.</text>
</comment>
<feature type="transmembrane region" description="Helical" evidence="6">
    <location>
        <begin position="92"/>
        <end position="112"/>
    </location>
</feature>
<gene>
    <name evidence="7" type="ORF">D7D48_07900</name>
</gene>
<dbReference type="GO" id="GO:0016020">
    <property type="term" value="C:membrane"/>
    <property type="evidence" value="ECO:0007669"/>
    <property type="project" value="UniProtKB-SubCell"/>
</dbReference>
<evidence type="ECO:0000256" key="4">
    <source>
        <dbReference type="ARBA" id="ARBA00022989"/>
    </source>
</evidence>
<dbReference type="PANTHER" id="PTHR12608">
    <property type="entry name" value="TRANSMEMBRANE PROTEIN HTP-1 RELATED"/>
    <property type="match status" value="1"/>
</dbReference>
<sequence length="189" mass="20013">MEIFFTSTLLVAVAEIGDKTMLLAILLATRFKKPIPVIAGIFTATIANHALAAWAGSALATIFMSDTFGYVVAIGFILMAAWTLVPDKVDDDIKVVSQGGAFIATTIAFFVVEMGDKTQVATIALGAQYHAVWAVAAGTTLGIMIANVPAVYLGEKLVAKISLRTVHIIAAVMFLLLGLGQLWELSNRA</sequence>
<dbReference type="GO" id="GO:0046873">
    <property type="term" value="F:metal ion transmembrane transporter activity"/>
    <property type="evidence" value="ECO:0007669"/>
    <property type="project" value="InterPro"/>
</dbReference>
<dbReference type="Proteomes" id="UP000268553">
    <property type="component" value="Unassembled WGS sequence"/>
</dbReference>
<keyword evidence="3 6" id="KW-0812">Transmembrane</keyword>
<feature type="transmembrane region" description="Helical" evidence="6">
    <location>
        <begin position="67"/>
        <end position="85"/>
    </location>
</feature>
<keyword evidence="5 6" id="KW-0472">Membrane</keyword>
<evidence type="ECO:0000256" key="2">
    <source>
        <dbReference type="ARBA" id="ARBA00009190"/>
    </source>
</evidence>
<dbReference type="InterPro" id="IPR001727">
    <property type="entry name" value="GDT1-like"/>
</dbReference>
<dbReference type="Pfam" id="PF01169">
    <property type="entry name" value="GDT1"/>
    <property type="match status" value="2"/>
</dbReference>
<evidence type="ECO:0000313" key="8">
    <source>
        <dbReference type="Proteomes" id="UP000268553"/>
    </source>
</evidence>
<dbReference type="OrthoDB" id="9801356at2"/>
<feature type="transmembrane region" description="Helical" evidence="6">
    <location>
        <begin position="165"/>
        <end position="183"/>
    </location>
</feature>
<comment type="subcellular location">
    <subcellularLocation>
        <location evidence="1 6">Membrane</location>
        <topology evidence="1 6">Multi-pass membrane protein</topology>
    </subcellularLocation>
</comment>
<keyword evidence="4 6" id="KW-1133">Transmembrane helix</keyword>
<name>A0A426RV50_9SPHN</name>
<feature type="transmembrane region" description="Helical" evidence="6">
    <location>
        <begin position="35"/>
        <end position="55"/>
    </location>
</feature>
<dbReference type="PANTHER" id="PTHR12608:SF1">
    <property type="entry name" value="TRANSMEMBRANE PROTEIN 165"/>
    <property type="match status" value="1"/>
</dbReference>
<proteinExistence type="inferred from homology"/>
<accession>A0A426RV50</accession>
<reference evidence="7 8" key="1">
    <citation type="submission" date="2018-12" db="EMBL/GenBank/DDBJ databases">
        <authorList>
            <person name="Kim S.-J."/>
            <person name="Jung G.-Y."/>
        </authorList>
    </citation>
    <scope>NUCLEOTIDE SEQUENCE [LARGE SCALE GENOMIC DNA]</scope>
    <source>
        <strain evidence="7 8">03SU3-P</strain>
    </source>
</reference>
<dbReference type="AlphaFoldDB" id="A0A426RV50"/>
<dbReference type="EMBL" id="RWJI01000001">
    <property type="protein sequence ID" value="RRQ52929.1"/>
    <property type="molecule type" value="Genomic_DNA"/>
</dbReference>
<organism evidence="7 8">
    <name type="scientific">Sphingorhabdus wooponensis</name>
    <dbReference type="NCBI Taxonomy" id="940136"/>
    <lineage>
        <taxon>Bacteria</taxon>
        <taxon>Pseudomonadati</taxon>
        <taxon>Pseudomonadota</taxon>
        <taxon>Alphaproteobacteria</taxon>
        <taxon>Sphingomonadales</taxon>
        <taxon>Sphingomonadaceae</taxon>
        <taxon>Sphingorhabdus</taxon>
    </lineage>
</organism>
<protein>
    <recommendedName>
        <fullName evidence="6">GDT1 family protein</fullName>
    </recommendedName>
</protein>
<evidence type="ECO:0000256" key="5">
    <source>
        <dbReference type="ARBA" id="ARBA00023136"/>
    </source>
</evidence>
<feature type="transmembrane region" description="Helical" evidence="6">
    <location>
        <begin position="132"/>
        <end position="153"/>
    </location>
</feature>
<dbReference type="RefSeq" id="WP_125230943.1">
    <property type="nucleotide sequence ID" value="NZ_RWJI01000001.1"/>
</dbReference>
<evidence type="ECO:0000313" key="7">
    <source>
        <dbReference type="EMBL" id="RRQ52929.1"/>
    </source>
</evidence>
<evidence type="ECO:0000256" key="3">
    <source>
        <dbReference type="ARBA" id="ARBA00022692"/>
    </source>
</evidence>
<comment type="similarity">
    <text evidence="2 6">Belongs to the GDT1 family.</text>
</comment>
<evidence type="ECO:0000256" key="6">
    <source>
        <dbReference type="RuleBase" id="RU365102"/>
    </source>
</evidence>